<dbReference type="NCBIfam" id="TIGR02322">
    <property type="entry name" value="phosphon_PhnN"/>
    <property type="match status" value="1"/>
</dbReference>
<keyword evidence="9" id="KW-1185">Reference proteome</keyword>
<sequence>MTHVAVVGPSGAGKDTLMLAACAIRPDLRLVRRVITRPSGSGGEDFEGVTPEAFAQMQAQGRFLLDWQAHGLRYGLPRDAFLDGPVLVNLSRRALAQAATVLPGLHVIHITARPEVLAKRLSARGREDAGQIAARIARGTGPLPEGLPVTHIDNSETVETAVRAFLAALDKVNA</sequence>
<evidence type="ECO:0000313" key="8">
    <source>
        <dbReference type="EMBL" id="MTH65545.1"/>
    </source>
</evidence>
<comment type="function">
    <text evidence="6">Catalyzes the phosphorylation of ribose 1,5-bisphosphate to 5-phospho-D-ribosyl alpha-1-diphosphate (PRPP).</text>
</comment>
<name>A0A6L6IYF7_9RHOB</name>
<evidence type="ECO:0000256" key="3">
    <source>
        <dbReference type="ARBA" id="ARBA00022679"/>
    </source>
</evidence>
<evidence type="ECO:0000256" key="1">
    <source>
        <dbReference type="ARBA" id="ARBA00000373"/>
    </source>
</evidence>
<dbReference type="PANTHER" id="PTHR23117">
    <property type="entry name" value="GUANYLATE KINASE-RELATED"/>
    <property type="match status" value="1"/>
</dbReference>
<protein>
    <recommendedName>
        <fullName evidence="6">Ribose 1,5-bisphosphate phosphokinase PhnN</fullName>
        <ecNumber evidence="6">2.7.4.23</ecNumber>
    </recommendedName>
    <alternativeName>
        <fullName evidence="6">Ribose 1,5-bisphosphokinase</fullName>
    </alternativeName>
</protein>
<dbReference type="Gene3D" id="3.40.50.300">
    <property type="entry name" value="P-loop containing nucleotide triphosphate hydrolases"/>
    <property type="match status" value="1"/>
</dbReference>
<dbReference type="GO" id="GO:0005524">
    <property type="term" value="F:ATP binding"/>
    <property type="evidence" value="ECO:0007669"/>
    <property type="project" value="UniProtKB-KW"/>
</dbReference>
<dbReference type="SUPFAM" id="SSF52540">
    <property type="entry name" value="P-loop containing nucleoside triphosphate hydrolases"/>
    <property type="match status" value="1"/>
</dbReference>
<dbReference type="InterPro" id="IPR008145">
    <property type="entry name" value="GK/Ca_channel_bsu"/>
</dbReference>
<evidence type="ECO:0000256" key="5">
    <source>
        <dbReference type="ARBA" id="ARBA00022840"/>
    </source>
</evidence>
<evidence type="ECO:0000313" key="9">
    <source>
        <dbReference type="Proteomes" id="UP000478740"/>
    </source>
</evidence>
<comment type="catalytic activity">
    <reaction evidence="1 6">
        <text>alpha-D-ribose 1,5-bisphosphate + ATP = 5-phospho-alpha-D-ribose 1-diphosphate + ADP</text>
        <dbReference type="Rhea" id="RHEA:20109"/>
        <dbReference type="ChEBI" id="CHEBI:30616"/>
        <dbReference type="ChEBI" id="CHEBI:58017"/>
        <dbReference type="ChEBI" id="CHEBI:68688"/>
        <dbReference type="ChEBI" id="CHEBI:456216"/>
        <dbReference type="EC" id="2.7.4.23"/>
    </reaction>
</comment>
<dbReference type="EC" id="2.7.4.23" evidence="6"/>
<dbReference type="SMART" id="SM00072">
    <property type="entry name" value="GuKc"/>
    <property type="match status" value="1"/>
</dbReference>
<evidence type="ECO:0000256" key="2">
    <source>
        <dbReference type="ARBA" id="ARBA00005069"/>
    </source>
</evidence>
<dbReference type="RefSeq" id="WP_155045419.1">
    <property type="nucleotide sequence ID" value="NZ_WMIH01000014.1"/>
</dbReference>
<dbReference type="GO" id="GO:0006015">
    <property type="term" value="P:5-phosphoribose 1-diphosphate biosynthetic process"/>
    <property type="evidence" value="ECO:0007669"/>
    <property type="project" value="UniProtKB-UniRule"/>
</dbReference>
<comment type="similarity">
    <text evidence="6">Belongs to the ribose 1,5-bisphosphokinase family.</text>
</comment>
<dbReference type="EMBL" id="WMII01000014">
    <property type="protein sequence ID" value="MTH65545.1"/>
    <property type="molecule type" value="Genomic_DNA"/>
</dbReference>
<keyword evidence="4 6" id="KW-0547">Nucleotide-binding</keyword>
<comment type="pathway">
    <text evidence="2 6">Metabolic intermediate biosynthesis; 5-phospho-alpha-D-ribose 1-diphosphate biosynthesis; 5-phospho-alpha-D-ribose 1-diphosphate from D-ribose 5-phosphate (route II): step 3/3.</text>
</comment>
<dbReference type="GO" id="GO:0033863">
    <property type="term" value="F:ribose 1,5-bisphosphate phosphokinase activity"/>
    <property type="evidence" value="ECO:0007669"/>
    <property type="project" value="UniProtKB-UniRule"/>
</dbReference>
<dbReference type="GO" id="GO:0019634">
    <property type="term" value="P:organic phosphonate metabolic process"/>
    <property type="evidence" value="ECO:0007669"/>
    <property type="project" value="UniProtKB-UniRule"/>
</dbReference>
<reference evidence="8 9" key="1">
    <citation type="submission" date="2019-11" db="EMBL/GenBank/DDBJ databases">
        <authorList>
            <person name="Dong K."/>
        </authorList>
    </citation>
    <scope>NUCLEOTIDE SEQUENCE [LARGE SCALE GENOMIC DNA]</scope>
    <source>
        <strain evidence="8 9">DK608</strain>
    </source>
</reference>
<evidence type="ECO:0000256" key="6">
    <source>
        <dbReference type="HAMAP-Rule" id="MF_00836"/>
    </source>
</evidence>
<organism evidence="8 9">
    <name type="scientific">Paracoccus shanxieyensis</name>
    <dbReference type="NCBI Taxonomy" id="2675752"/>
    <lineage>
        <taxon>Bacteria</taxon>
        <taxon>Pseudomonadati</taxon>
        <taxon>Pseudomonadota</taxon>
        <taxon>Alphaproteobacteria</taxon>
        <taxon>Rhodobacterales</taxon>
        <taxon>Paracoccaceae</taxon>
        <taxon>Paracoccus</taxon>
    </lineage>
</organism>
<dbReference type="AlphaFoldDB" id="A0A6L6IYF7"/>
<dbReference type="Proteomes" id="UP000478740">
    <property type="component" value="Unassembled WGS sequence"/>
</dbReference>
<dbReference type="InterPro" id="IPR012699">
    <property type="entry name" value="PhnN"/>
</dbReference>
<feature type="binding site" evidence="6">
    <location>
        <begin position="8"/>
        <end position="15"/>
    </location>
    <ligand>
        <name>ATP</name>
        <dbReference type="ChEBI" id="CHEBI:30616"/>
    </ligand>
</feature>
<dbReference type="InterPro" id="IPR027417">
    <property type="entry name" value="P-loop_NTPase"/>
</dbReference>
<evidence type="ECO:0000259" key="7">
    <source>
        <dbReference type="SMART" id="SM00072"/>
    </source>
</evidence>
<dbReference type="PANTHER" id="PTHR23117:SF8">
    <property type="entry name" value="RIBOSE 1,5-BISPHOSPHATE PHOSPHOKINASE PHNN"/>
    <property type="match status" value="1"/>
</dbReference>
<dbReference type="GO" id="GO:0005829">
    <property type="term" value="C:cytosol"/>
    <property type="evidence" value="ECO:0007669"/>
    <property type="project" value="TreeGrafter"/>
</dbReference>
<accession>A0A6L6IYF7</accession>
<dbReference type="HAMAP" id="MF_00836">
    <property type="entry name" value="PhnN"/>
    <property type="match status" value="1"/>
</dbReference>
<proteinExistence type="inferred from homology"/>
<keyword evidence="5 6" id="KW-0067">ATP-binding</keyword>
<gene>
    <name evidence="6 8" type="primary">phnN</name>
    <name evidence="8" type="ORF">GL284_14825</name>
</gene>
<feature type="domain" description="Guanylate kinase/L-type calcium channel beta subunit" evidence="7">
    <location>
        <begin position="1"/>
        <end position="173"/>
    </location>
</feature>
<evidence type="ECO:0000256" key="4">
    <source>
        <dbReference type="ARBA" id="ARBA00022741"/>
    </source>
</evidence>
<comment type="caution">
    <text evidence="8">The sequence shown here is derived from an EMBL/GenBank/DDBJ whole genome shotgun (WGS) entry which is preliminary data.</text>
</comment>
<keyword evidence="3 6" id="KW-0808">Transferase</keyword>
<dbReference type="UniPathway" id="UPA00087">
    <property type="reaction ID" value="UER00175"/>
</dbReference>